<keyword evidence="4" id="KW-1185">Reference proteome</keyword>
<dbReference type="Proteomes" id="UP000005426">
    <property type="component" value="Unassembled WGS sequence"/>
</dbReference>
<keyword evidence="2" id="KW-0812">Transmembrane</keyword>
<dbReference type="HOGENOM" id="CLU_688987_0_0_1"/>
<keyword evidence="2" id="KW-0472">Membrane</keyword>
<feature type="region of interest" description="Disordered" evidence="1">
    <location>
        <begin position="352"/>
        <end position="400"/>
    </location>
</feature>
<accession>G9P673</accession>
<dbReference type="AlphaFoldDB" id="G9P673"/>
<protein>
    <submittedName>
        <fullName evidence="3">Uncharacterized protein</fullName>
    </submittedName>
</protein>
<comment type="caution">
    <text evidence="3">The sequence shown here is derived from an EMBL/GenBank/DDBJ whole genome shotgun (WGS) entry which is preliminary data.</text>
</comment>
<sequence>MLDNSCLAQQPTLAQLIASNVSSQRLTVVAVLWDGVPRAAFGEELGDTWVREWRWPLVGLAVPMSARKLVALLQTPWRMLPGICRATTGSTPQCQVENAMEMSFNCQERHARQSNARAIVTGVGYGNLEVPSACEDRLKLSPTPSSDIISHLAFFSFCLALFFSLLLLSMLYRILAGWPRGEASPQLSQLHLPLLQFQITIAQSTYLAPIAFDRDDFSKTSKERGFKQTSPHTLCARDGLVPGQSAHHQRAWVPSVFASSPSRGILDALASQFAPKRNFLSQLLLFGAYIQDLSSDNGESYGALLDTIRLGAYLYAKMLRIGPRPAAVFSAAPSDDDTEVLVLAASAEGLPTRRERALPTAEISDARAQAPDRQLPGPRGPPNDPPPVANPRPIHAMPYL</sequence>
<proteinExistence type="predicted"/>
<feature type="transmembrane region" description="Helical" evidence="2">
    <location>
        <begin position="148"/>
        <end position="172"/>
    </location>
</feature>
<dbReference type="EMBL" id="ABDG02000027">
    <property type="protein sequence ID" value="EHK41405.1"/>
    <property type="molecule type" value="Genomic_DNA"/>
</dbReference>
<organism evidence="3 4">
    <name type="scientific">Hypocrea atroviridis (strain ATCC 20476 / IMI 206040)</name>
    <name type="common">Trichoderma atroviride</name>
    <dbReference type="NCBI Taxonomy" id="452589"/>
    <lineage>
        <taxon>Eukaryota</taxon>
        <taxon>Fungi</taxon>
        <taxon>Dikarya</taxon>
        <taxon>Ascomycota</taxon>
        <taxon>Pezizomycotina</taxon>
        <taxon>Sordariomycetes</taxon>
        <taxon>Hypocreomycetidae</taxon>
        <taxon>Hypocreales</taxon>
        <taxon>Hypocreaceae</taxon>
        <taxon>Trichoderma</taxon>
    </lineage>
</organism>
<evidence type="ECO:0000313" key="4">
    <source>
        <dbReference type="Proteomes" id="UP000005426"/>
    </source>
</evidence>
<reference evidence="3 4" key="1">
    <citation type="journal article" date="2011" name="Genome Biol.">
        <title>Comparative genome sequence analysis underscores mycoparasitism as the ancestral life style of Trichoderma.</title>
        <authorList>
            <person name="Kubicek C.P."/>
            <person name="Herrera-Estrella A."/>
            <person name="Seidl-Seiboth V."/>
            <person name="Martinez D.A."/>
            <person name="Druzhinina I.S."/>
            <person name="Thon M."/>
            <person name="Zeilinger S."/>
            <person name="Casas-Flores S."/>
            <person name="Horwitz B.A."/>
            <person name="Mukherjee P.K."/>
            <person name="Mukherjee M."/>
            <person name="Kredics L."/>
            <person name="Alcaraz L.D."/>
            <person name="Aerts A."/>
            <person name="Antal Z."/>
            <person name="Atanasova L."/>
            <person name="Cervantes-Badillo M.G."/>
            <person name="Challacombe J."/>
            <person name="Chertkov O."/>
            <person name="McCluskey K."/>
            <person name="Coulpier F."/>
            <person name="Deshpande N."/>
            <person name="von Doehren H."/>
            <person name="Ebbole D.J."/>
            <person name="Esquivel-Naranjo E.U."/>
            <person name="Fekete E."/>
            <person name="Flipphi M."/>
            <person name="Glaser F."/>
            <person name="Gomez-Rodriguez E.Y."/>
            <person name="Gruber S."/>
            <person name="Han C."/>
            <person name="Henrissat B."/>
            <person name="Hermosa R."/>
            <person name="Hernandez-Onate M."/>
            <person name="Karaffa L."/>
            <person name="Kosti I."/>
            <person name="Le Crom S."/>
            <person name="Lindquist E."/>
            <person name="Lucas S."/>
            <person name="Luebeck M."/>
            <person name="Luebeck P.S."/>
            <person name="Margeot A."/>
            <person name="Metz B."/>
            <person name="Misra M."/>
            <person name="Nevalainen H."/>
            <person name="Omann M."/>
            <person name="Packer N."/>
            <person name="Perrone G."/>
            <person name="Uresti-Rivera E.E."/>
            <person name="Salamov A."/>
            <person name="Schmoll M."/>
            <person name="Seiboth B."/>
            <person name="Shapiro H."/>
            <person name="Sukno S."/>
            <person name="Tamayo-Ramos J.A."/>
            <person name="Tisch D."/>
            <person name="Wiest A."/>
            <person name="Wilkinson H.H."/>
            <person name="Zhang M."/>
            <person name="Coutinho P.M."/>
            <person name="Kenerley C.M."/>
            <person name="Monte E."/>
            <person name="Baker S.E."/>
            <person name="Grigoriev I.V."/>
        </authorList>
    </citation>
    <scope>NUCLEOTIDE SEQUENCE [LARGE SCALE GENOMIC DNA]</scope>
    <source>
        <strain evidence="4">ATCC 20476 / IMI 206040</strain>
    </source>
</reference>
<evidence type="ECO:0000256" key="2">
    <source>
        <dbReference type="SAM" id="Phobius"/>
    </source>
</evidence>
<feature type="compositionally biased region" description="Pro residues" evidence="1">
    <location>
        <begin position="378"/>
        <end position="390"/>
    </location>
</feature>
<evidence type="ECO:0000256" key="1">
    <source>
        <dbReference type="SAM" id="MobiDB-lite"/>
    </source>
</evidence>
<gene>
    <name evidence="3" type="ORF">TRIATDRAFT_84788</name>
</gene>
<evidence type="ECO:0000313" key="3">
    <source>
        <dbReference type="EMBL" id="EHK41405.1"/>
    </source>
</evidence>
<name>G9P673_HYPAI</name>
<keyword evidence="2" id="KW-1133">Transmembrane helix</keyword>